<evidence type="ECO:0000256" key="1">
    <source>
        <dbReference type="ARBA" id="ARBA00005535"/>
    </source>
</evidence>
<accession>A0AAU9WB93</accession>
<dbReference type="PANTHER" id="PTHR13618">
    <property type="entry name" value="LEUCINE ZIPPER CONTAINING TRANSCRIPTION FACTOR LZF1"/>
    <property type="match status" value="1"/>
</dbReference>
<proteinExistence type="inferred from homology"/>
<comment type="similarity">
    <text evidence="1">Belongs to the rogdi family.</text>
</comment>
<evidence type="ECO:0000313" key="2">
    <source>
        <dbReference type="EMBL" id="CAH3110897.1"/>
    </source>
</evidence>
<organism evidence="2 3">
    <name type="scientific">Pocillopora meandrina</name>
    <dbReference type="NCBI Taxonomy" id="46732"/>
    <lineage>
        <taxon>Eukaryota</taxon>
        <taxon>Metazoa</taxon>
        <taxon>Cnidaria</taxon>
        <taxon>Anthozoa</taxon>
        <taxon>Hexacorallia</taxon>
        <taxon>Scleractinia</taxon>
        <taxon>Astrocoeniina</taxon>
        <taxon>Pocilloporidae</taxon>
        <taxon>Pocillopora</taxon>
    </lineage>
</organism>
<keyword evidence="3" id="KW-1185">Reference proteome</keyword>
<sequence length="288" mass="32274">MAEVLEDEDMQVLRLEFEWLLREHVPKVLIQLGNILQECSKCLKLTSVPSKGPTGELQGEIKPQDYFMLSTPNSDALKGYVAVEGENISKADLKFKLPKVSSSGFRVFVKERLPWKLKQIQDAINYLQLAIEKVQETKANCKFSSGKEVSKVVEEITSLLTKGKTRLSLPDKTPVLDMLASGDQRVFKPGLPDDVVAYFCLNSDKLVLSIYTLTTLPVPPQSSKPPQENDPVGQTFEFNNKWMEITSHFEVDCSIPRLSDSVLLIGAALRLCQQLKDKFAVFSVLPAR</sequence>
<dbReference type="InterPro" id="IPR028241">
    <property type="entry name" value="RAVE2/Rogdi"/>
</dbReference>
<dbReference type="Proteomes" id="UP001159428">
    <property type="component" value="Unassembled WGS sequence"/>
</dbReference>
<evidence type="ECO:0000313" key="3">
    <source>
        <dbReference type="Proteomes" id="UP001159428"/>
    </source>
</evidence>
<dbReference type="GO" id="GO:0043291">
    <property type="term" value="C:RAVE complex"/>
    <property type="evidence" value="ECO:0007669"/>
    <property type="project" value="TreeGrafter"/>
</dbReference>
<dbReference type="Pfam" id="PF10259">
    <property type="entry name" value="Rogdi_lz"/>
    <property type="match status" value="1"/>
</dbReference>
<reference evidence="2 3" key="1">
    <citation type="submission" date="2022-05" db="EMBL/GenBank/DDBJ databases">
        <authorList>
            <consortium name="Genoscope - CEA"/>
            <person name="William W."/>
        </authorList>
    </citation>
    <scope>NUCLEOTIDE SEQUENCE [LARGE SCALE GENOMIC DNA]</scope>
</reference>
<dbReference type="AlphaFoldDB" id="A0AAU9WB93"/>
<protein>
    <submittedName>
        <fullName evidence="2">Uncharacterized protein</fullName>
    </submittedName>
</protein>
<gene>
    <name evidence="2" type="ORF">PMEA_00003866</name>
</gene>
<comment type="caution">
    <text evidence="2">The sequence shown here is derived from an EMBL/GenBank/DDBJ whole genome shotgun (WGS) entry which is preliminary data.</text>
</comment>
<dbReference type="EMBL" id="CALNXJ010000012">
    <property type="protein sequence ID" value="CAH3110897.1"/>
    <property type="molecule type" value="Genomic_DNA"/>
</dbReference>
<name>A0AAU9WB93_9CNID</name>
<dbReference type="PANTHER" id="PTHR13618:SF1">
    <property type="entry name" value="PROTEIN ROGDI HOMOLOG"/>
    <property type="match status" value="1"/>
</dbReference>